<proteinExistence type="predicted"/>
<dbReference type="Proteomes" id="UP000012128">
    <property type="component" value="Unassembled WGS sequence"/>
</dbReference>
<dbReference type="AlphaFoldDB" id="M6GAD6"/>
<accession>M6GAD6</accession>
<organism evidence="1 2">
    <name type="scientific">Leptospira interrogans str. 2006001854</name>
    <dbReference type="NCBI Taxonomy" id="1001590"/>
    <lineage>
        <taxon>Bacteria</taxon>
        <taxon>Pseudomonadati</taxon>
        <taxon>Spirochaetota</taxon>
        <taxon>Spirochaetia</taxon>
        <taxon>Leptospirales</taxon>
        <taxon>Leptospiraceae</taxon>
        <taxon>Leptospira</taxon>
    </lineage>
</organism>
<dbReference type="EMBL" id="AFLW02000232">
    <property type="protein sequence ID" value="EMM79494.1"/>
    <property type="molecule type" value="Genomic_DNA"/>
</dbReference>
<evidence type="ECO:0000313" key="1">
    <source>
        <dbReference type="EMBL" id="EMM79494.1"/>
    </source>
</evidence>
<reference evidence="1 2" key="1">
    <citation type="submission" date="2013-01" db="EMBL/GenBank/DDBJ databases">
        <authorList>
            <person name="Harkins D.M."/>
            <person name="Durkin A.S."/>
            <person name="Brinkac L.M."/>
            <person name="Haft D.H."/>
            <person name="Selengut J.D."/>
            <person name="Sanka R."/>
            <person name="DePew J."/>
            <person name="Purushe J."/>
            <person name="Hospenthal D.R."/>
            <person name="Murray C.K."/>
            <person name="Pimentel G."/>
            <person name="Wasfy M."/>
            <person name="Parker T."/>
            <person name="Miller R.S."/>
            <person name="Vinetz J.M."/>
            <person name="Sutton G.G."/>
            <person name="Nierman W.C."/>
            <person name="Fouts D.E."/>
        </authorList>
    </citation>
    <scope>NUCLEOTIDE SEQUENCE [LARGE SCALE GENOMIC DNA]</scope>
    <source>
        <strain evidence="1 2">2006001854</strain>
    </source>
</reference>
<protein>
    <submittedName>
        <fullName evidence="1">Uncharacterized protein</fullName>
    </submittedName>
</protein>
<gene>
    <name evidence="1" type="ORF">LEP1GSC037_5316</name>
</gene>
<name>M6GAD6_LEPIR</name>
<comment type="caution">
    <text evidence="1">The sequence shown here is derived from an EMBL/GenBank/DDBJ whole genome shotgun (WGS) entry which is preliminary data.</text>
</comment>
<sequence length="45" mass="5151">MDPLLNVSTIDHTFMEIGTVKVDCLNQRLLVADSRANQIFQVKFE</sequence>
<evidence type="ECO:0000313" key="2">
    <source>
        <dbReference type="Proteomes" id="UP000012128"/>
    </source>
</evidence>